<evidence type="ECO:0000313" key="1">
    <source>
        <dbReference type="EMBL" id="AGS53336.1"/>
    </source>
</evidence>
<accession>A0A806K0S7</accession>
<name>A0A806K0S7_9BACT</name>
<dbReference type="EMBL" id="JQ844230">
    <property type="protein sequence ID" value="AGS53336.1"/>
    <property type="molecule type" value="Genomic_DNA"/>
</dbReference>
<organism evidence="1">
    <name type="scientific">uncultured bacterium contig00014</name>
    <dbReference type="NCBI Taxonomy" id="1181505"/>
    <lineage>
        <taxon>Bacteria</taxon>
        <taxon>environmental samples</taxon>
    </lineage>
</organism>
<dbReference type="NCBIfam" id="NF038262">
    <property type="entry name" value="SiaB_fam_kinase"/>
    <property type="match status" value="1"/>
</dbReference>
<sequence>MKVDIFQYSKMLAKNHINIIYNGPLWAEKLEIFADILQRQLDSDELSLNVSQSVFSVFIEQINNMILYSAEKEYIDHPDNEHLEVSRGTFILGAQDKTYYIQSGNVIKNSHVDMLKNRIDYLNTLDKKELRKYYMQQMNSENDNPESKGAGIGLIEIARRATSRIDYEITPLGGGLSYFTMYVVI</sequence>
<dbReference type="InterPro" id="IPR046239">
    <property type="entry name" value="DUF6272"/>
</dbReference>
<proteinExistence type="predicted"/>
<dbReference type="Pfam" id="PF19788">
    <property type="entry name" value="DUF6272"/>
    <property type="match status" value="1"/>
</dbReference>
<reference evidence="1" key="1">
    <citation type="submission" date="2012-03" db="EMBL/GenBank/DDBJ databases">
        <title>Functional metagenomics reveals considerable lignocellulase gene clusters in the gut microbiome of a wood-feeding higher termite.</title>
        <authorList>
            <person name="Liu N."/>
        </authorList>
    </citation>
    <scope>NUCLEOTIDE SEQUENCE</scope>
</reference>
<dbReference type="AlphaFoldDB" id="A0A806K0S7"/>
<protein>
    <submittedName>
        <fullName evidence="1">Uncharacterized protein</fullName>
    </submittedName>
</protein>